<proteinExistence type="predicted"/>
<reference evidence="1" key="1">
    <citation type="submission" date="2018-10" db="EMBL/GenBank/DDBJ databases">
        <title>Hidden diversity of soil giant viruses.</title>
        <authorList>
            <person name="Schulz F."/>
            <person name="Alteio L."/>
            <person name="Goudeau D."/>
            <person name="Ryan E.M."/>
            <person name="Malmstrom R.R."/>
            <person name="Blanchard J."/>
            <person name="Woyke T."/>
        </authorList>
    </citation>
    <scope>NUCLEOTIDE SEQUENCE</scope>
    <source>
        <strain evidence="1">BAV1</strain>
    </source>
</reference>
<gene>
    <name evidence="1" type="ORF">Barrevirus1_15</name>
</gene>
<sequence>MCRTLFLGTTSIYKETQYLSESLSVFREHYKDDSLKLKINYITIKLHHIKINQGQLIPFLIKRHGQAWKWSNSGILLSDMNYYQGVRHGPCKTFRANSTLRYNYIYDNSKIIYFEMWNKKGNRILNPYCKHQIKL</sequence>
<dbReference type="Gene3D" id="2.20.110.10">
    <property type="entry name" value="Histone H3 K4-specific methyltransferase SET7/9 N-terminal domain"/>
    <property type="match status" value="1"/>
</dbReference>
<protein>
    <submittedName>
        <fullName evidence="1">Uncharacterized protein</fullName>
    </submittedName>
</protein>
<name>A0A3G4ZT57_9VIRU</name>
<evidence type="ECO:0000313" key="1">
    <source>
        <dbReference type="EMBL" id="AYV76793.1"/>
    </source>
</evidence>
<accession>A0A3G4ZT57</accession>
<dbReference type="EMBL" id="MK071998">
    <property type="protein sequence ID" value="AYV76793.1"/>
    <property type="molecule type" value="Genomic_DNA"/>
</dbReference>
<dbReference type="SUPFAM" id="SSF82185">
    <property type="entry name" value="Histone H3 K4-specific methyltransferase SET7/9 N-terminal domain"/>
    <property type="match status" value="1"/>
</dbReference>
<organism evidence="1">
    <name type="scientific">Barrevirus sp</name>
    <dbReference type="NCBI Taxonomy" id="2487763"/>
    <lineage>
        <taxon>Viruses</taxon>
        <taxon>Varidnaviria</taxon>
        <taxon>Bamfordvirae</taxon>
        <taxon>Nucleocytoviricota</taxon>
        <taxon>Megaviricetes</taxon>
        <taxon>Imitervirales</taxon>
        <taxon>Mimiviridae</taxon>
        <taxon>Klosneuvirinae</taxon>
    </lineage>
</organism>